<dbReference type="SUPFAM" id="SSF52317">
    <property type="entry name" value="Class I glutamine amidotransferase-like"/>
    <property type="match status" value="1"/>
</dbReference>
<dbReference type="GO" id="GO:0033969">
    <property type="term" value="F:gamma-glutamyl-gamma-aminobutyrate hydrolase activity"/>
    <property type="evidence" value="ECO:0007669"/>
    <property type="project" value="TreeGrafter"/>
</dbReference>
<dbReference type="RefSeq" id="WP_013708162.1">
    <property type="nucleotide sequence ID" value="NC_015389.1"/>
</dbReference>
<accession>F2NA25</accession>
<dbReference type="eggNOG" id="COG2071">
    <property type="taxonomic scope" value="Bacteria"/>
</dbReference>
<gene>
    <name evidence="1" type="ordered locus">Corgl_0297</name>
</gene>
<dbReference type="HOGENOM" id="CLU_030756_2_1_11"/>
<dbReference type="EMBL" id="CP002628">
    <property type="protein sequence ID" value="AEB06419.1"/>
    <property type="molecule type" value="Genomic_DNA"/>
</dbReference>
<dbReference type="InterPro" id="IPR011697">
    <property type="entry name" value="Peptidase_C26"/>
</dbReference>
<dbReference type="PANTHER" id="PTHR43235:SF1">
    <property type="entry name" value="GLUTAMINE AMIDOTRANSFERASE PB2B2.05-RELATED"/>
    <property type="match status" value="1"/>
</dbReference>
<evidence type="ECO:0000313" key="2">
    <source>
        <dbReference type="Proteomes" id="UP000006851"/>
    </source>
</evidence>
<protein>
    <submittedName>
        <fullName evidence="1">Peptidase C26</fullName>
    </submittedName>
</protein>
<dbReference type="Gene3D" id="3.40.50.880">
    <property type="match status" value="1"/>
</dbReference>
<dbReference type="GO" id="GO:0006598">
    <property type="term" value="P:polyamine catabolic process"/>
    <property type="evidence" value="ECO:0007669"/>
    <property type="project" value="TreeGrafter"/>
</dbReference>
<name>F2NA25_CORGP</name>
<dbReference type="Pfam" id="PF07722">
    <property type="entry name" value="Peptidase_C26"/>
    <property type="match status" value="1"/>
</dbReference>
<dbReference type="AlphaFoldDB" id="F2NA25"/>
<dbReference type="CDD" id="cd01745">
    <property type="entry name" value="GATase1_2"/>
    <property type="match status" value="1"/>
</dbReference>
<keyword evidence="2" id="KW-1185">Reference proteome</keyword>
<organism evidence="1 2">
    <name type="scientific">Coriobacterium glomerans (strain ATCC 49209 / DSM 20642 / JCM 10262 / PW2)</name>
    <dbReference type="NCBI Taxonomy" id="700015"/>
    <lineage>
        <taxon>Bacteria</taxon>
        <taxon>Bacillati</taxon>
        <taxon>Actinomycetota</taxon>
        <taxon>Coriobacteriia</taxon>
        <taxon>Coriobacteriales</taxon>
        <taxon>Coriobacteriaceae</taxon>
        <taxon>Coriobacterium</taxon>
    </lineage>
</organism>
<dbReference type="FunFam" id="3.40.50.880:FF:000030">
    <property type="entry name" value="Gamma-glutamyl-gamma-aminobutyrate hydrolase PuuD"/>
    <property type="match status" value="1"/>
</dbReference>
<dbReference type="InterPro" id="IPR044668">
    <property type="entry name" value="PuuD-like"/>
</dbReference>
<sequence>MNRKPKIGIAANILIVEAPPLPGMQRVYVNRDYIASLEIAGCIPVMLPVITDVRDVAVQIEGLDGIVLSGGWDIDPLLYGEQPLERQGFSISEVDRFSVAAVRAAVAAKIPVLGICKGMQVINIAFGGTLYQDIATQRDESIRHVQQGPCYDPTHHVNLERGSFLADVLGERTVVNSIHHQSVKDLAAGFAVSARADDGVIEGIEHEDGCFICGVQWHPEMMTEHGDTAMLRLFQAFAEKCERREELS</sequence>
<dbReference type="PANTHER" id="PTHR43235">
    <property type="entry name" value="GLUTAMINE AMIDOTRANSFERASE PB2B2.05-RELATED"/>
    <property type="match status" value="1"/>
</dbReference>
<dbReference type="Proteomes" id="UP000006851">
    <property type="component" value="Chromosome"/>
</dbReference>
<dbReference type="OrthoDB" id="9813383at2"/>
<dbReference type="GO" id="GO:0005829">
    <property type="term" value="C:cytosol"/>
    <property type="evidence" value="ECO:0007669"/>
    <property type="project" value="TreeGrafter"/>
</dbReference>
<evidence type="ECO:0000313" key="1">
    <source>
        <dbReference type="EMBL" id="AEB06419.1"/>
    </source>
</evidence>
<dbReference type="STRING" id="700015.Corgl_0297"/>
<proteinExistence type="predicted"/>
<dbReference type="PROSITE" id="PS51273">
    <property type="entry name" value="GATASE_TYPE_1"/>
    <property type="match status" value="1"/>
</dbReference>
<dbReference type="InterPro" id="IPR029062">
    <property type="entry name" value="Class_I_gatase-like"/>
</dbReference>
<dbReference type="KEGG" id="cgo:Corgl_0297"/>
<reference evidence="2" key="1">
    <citation type="journal article" date="2013" name="Stand. Genomic Sci.">
        <title>Complete genome sequence of Coriobacterium glomerans type strain (PW2(T)) from the midgut of Pyrrhocoris apterus L. (red soldier bug).</title>
        <authorList>
            <person name="Stackebrandt E."/>
            <person name="Zeytun A."/>
            <person name="Lapidus A."/>
            <person name="Nolan M."/>
            <person name="Lucas S."/>
            <person name="Hammon N."/>
            <person name="Deshpande S."/>
            <person name="Cheng J.F."/>
            <person name="Tapia R."/>
            <person name="Goodwin L.A."/>
            <person name="Pitluck S."/>
            <person name="Liolios K."/>
            <person name="Pagani I."/>
            <person name="Ivanova N."/>
            <person name="Mavromatis K."/>
            <person name="Mikhailova N."/>
            <person name="Huntemann M."/>
            <person name="Pati A."/>
            <person name="Chen A."/>
            <person name="Palaniappan K."/>
            <person name="Chang Y.J."/>
            <person name="Land M."/>
            <person name="Hauser L."/>
            <person name="Rohde M."/>
            <person name="Pukall R."/>
            <person name="Goker M."/>
            <person name="Detter J.C."/>
            <person name="Woyke T."/>
            <person name="Bristow J."/>
            <person name="Eisen J.A."/>
            <person name="Markowitz V."/>
            <person name="Hugenholtz P."/>
            <person name="Kyrpides N.C."/>
            <person name="Klenk H.P."/>
        </authorList>
    </citation>
    <scope>NUCLEOTIDE SEQUENCE</scope>
    <source>
        <strain evidence="2">ATCC 49209 / DSM 20642 / JCM 10262 / PW2</strain>
    </source>
</reference>